<evidence type="ECO:0000256" key="1">
    <source>
        <dbReference type="SAM" id="MobiDB-lite"/>
    </source>
</evidence>
<keyword evidence="2" id="KW-0732">Signal</keyword>
<name>A0A379DGN3_9PORP</name>
<feature type="signal peptide" evidence="2">
    <location>
        <begin position="1"/>
        <end position="21"/>
    </location>
</feature>
<feature type="region of interest" description="Disordered" evidence="1">
    <location>
        <begin position="133"/>
        <end position="154"/>
    </location>
</feature>
<dbReference type="Pfam" id="PF16115">
    <property type="entry name" value="DUF4831"/>
    <property type="match status" value="1"/>
</dbReference>
<dbReference type="AlphaFoldDB" id="A0A379DGN3"/>
<evidence type="ECO:0000313" key="4">
    <source>
        <dbReference type="Proteomes" id="UP000254263"/>
    </source>
</evidence>
<reference evidence="3 4" key="1">
    <citation type="submission" date="2018-06" db="EMBL/GenBank/DDBJ databases">
        <authorList>
            <consortium name="Pathogen Informatics"/>
            <person name="Doyle S."/>
        </authorList>
    </citation>
    <scope>NUCLEOTIDE SEQUENCE [LARGE SCALE GENOMIC DNA]</scope>
    <source>
        <strain evidence="3 4">NCTC13100</strain>
    </source>
</reference>
<evidence type="ECO:0000313" key="3">
    <source>
        <dbReference type="EMBL" id="SUB77183.1"/>
    </source>
</evidence>
<accession>A0A379DGN3</accession>
<dbReference type="RefSeq" id="WP_018359550.1">
    <property type="nucleotide sequence ID" value="NZ_UGTI01000001.1"/>
</dbReference>
<dbReference type="EMBL" id="UGTI01000001">
    <property type="protein sequence ID" value="SUB77183.1"/>
    <property type="molecule type" value="Genomic_DNA"/>
</dbReference>
<proteinExistence type="predicted"/>
<dbReference type="Proteomes" id="UP000254263">
    <property type="component" value="Unassembled WGS sequence"/>
</dbReference>
<sequence length="362" mass="40305">MNIRRSFWAVMMLGIALNSLAQTNIIRYDANKSNDFGIVYNLPKTQIIVEAIVDREIYTPGILSDYALKYLNQRVKLEPSESYRLSGLRVRSAGIPDKEHQYVIEFRPGTVAPYVTLTTAGIINGINSKAKPQEETAIEGLGKRSGTRRQQPSLPQEYNMAGSVSKQAEIAAQYLFHVRESSINIVTGDVDQMPKDGQAMKIVMDRLKQEELATLALFTGDTIRERSVYRVTIDPAAPIQNRIIFRFSEQLGALDADNLAGAPVRLDLSIIDKAPELSPKEQEKYLRNLKGIVYNMPGIGLVKIDYEGKTLFKGQVHVTQWGTKQCLAPKMFKDRNDSSPSILFDINTGGIVSIKGPDGNNL</sequence>
<organism evidence="3 4">
    <name type="scientific">Porphyromonas macacae</name>
    <dbReference type="NCBI Taxonomy" id="28115"/>
    <lineage>
        <taxon>Bacteria</taxon>
        <taxon>Pseudomonadati</taxon>
        <taxon>Bacteroidota</taxon>
        <taxon>Bacteroidia</taxon>
        <taxon>Bacteroidales</taxon>
        <taxon>Porphyromonadaceae</taxon>
        <taxon>Porphyromonas</taxon>
    </lineage>
</organism>
<feature type="chain" id="PRO_5016953767" description="DUF4831 domain-containing protein" evidence="2">
    <location>
        <begin position="22"/>
        <end position="362"/>
    </location>
</feature>
<gene>
    <name evidence="3" type="ORF">NCTC13100_00298</name>
</gene>
<evidence type="ECO:0000256" key="2">
    <source>
        <dbReference type="SAM" id="SignalP"/>
    </source>
</evidence>
<dbReference type="InterPro" id="IPR032265">
    <property type="entry name" value="DUF4831"/>
</dbReference>
<evidence type="ECO:0008006" key="5">
    <source>
        <dbReference type="Google" id="ProtNLM"/>
    </source>
</evidence>
<protein>
    <recommendedName>
        <fullName evidence="5">DUF4831 domain-containing protein</fullName>
    </recommendedName>
</protein>